<dbReference type="PANTHER" id="PTHR43050:SF1">
    <property type="entry name" value="SERINE RACEMASE"/>
    <property type="match status" value="1"/>
</dbReference>
<dbReference type="GO" id="GO:0018114">
    <property type="term" value="F:threonine racemase activity"/>
    <property type="evidence" value="ECO:0007669"/>
    <property type="project" value="TreeGrafter"/>
</dbReference>
<evidence type="ECO:0000256" key="2">
    <source>
        <dbReference type="ARBA" id="ARBA00001933"/>
    </source>
</evidence>
<comment type="cofactor">
    <cofactor evidence="1">
        <name>Ca(2+)</name>
        <dbReference type="ChEBI" id="CHEBI:29108"/>
    </cofactor>
</comment>
<dbReference type="FunFam" id="3.40.50.1100:FF:000005">
    <property type="entry name" value="Threonine dehydratase catabolic"/>
    <property type="match status" value="1"/>
</dbReference>
<dbReference type="KEGG" id="cmag:CBW24_13020"/>
<dbReference type="Proteomes" id="UP000219050">
    <property type="component" value="Chromosome"/>
</dbReference>
<comment type="cofactor">
    <cofactor evidence="2">
        <name>pyridoxal 5'-phosphate</name>
        <dbReference type="ChEBI" id="CHEBI:597326"/>
    </cofactor>
</comment>
<feature type="domain" description="Tryptophan synthase beta chain-like PALP" evidence="9">
    <location>
        <begin position="24"/>
        <end position="314"/>
    </location>
</feature>
<dbReference type="CDD" id="cd01562">
    <property type="entry name" value="Thr-dehyd"/>
    <property type="match status" value="1"/>
</dbReference>
<sequence length="333" mass="34873">MAKDKVTEAVTIDDIRAAARRLDGHARRTPMLSSPFLDEISGRRVLVKAEPLQVTGSFKFRGGWSAVSQLPSDCAGVIAFSSGNHAQGVAMAAKMRGLPAVIIMPSDAPQLKIRNTHALGAEVVLYARGKEDRDEIGDRLARERGLELIKPFDDARVIAGQGTTGLEIAEQAAEAGVDQADVIVCCGGGGLTAGIALALEAEAPGLRARPAEPERFDDVRRSLETGQIERNAAEGGSLCDAIMTPAPGKLTFPIMQRLSGPGLVVTDEECLQAMAAAFLRLKLVLEPGGAAALAAALYHPGESEGDAVIAVASGGNVDPRVFQDALTRYADSV</sequence>
<name>A0A291M1Q2_9RHOB</name>
<dbReference type="AlphaFoldDB" id="A0A291M1Q2"/>
<proteinExistence type="inferred from homology"/>
<comment type="similarity">
    <text evidence="5">Belongs to the serine/threonine dehydratase family.</text>
</comment>
<dbReference type="GO" id="GO:0070179">
    <property type="term" value="P:D-serine biosynthetic process"/>
    <property type="evidence" value="ECO:0007669"/>
    <property type="project" value="TreeGrafter"/>
</dbReference>
<dbReference type="Pfam" id="PF00291">
    <property type="entry name" value="PALP"/>
    <property type="match status" value="1"/>
</dbReference>
<evidence type="ECO:0000256" key="7">
    <source>
        <dbReference type="ARBA" id="ARBA00022898"/>
    </source>
</evidence>
<dbReference type="GO" id="GO:0003941">
    <property type="term" value="F:L-serine ammonia-lyase activity"/>
    <property type="evidence" value="ECO:0007669"/>
    <property type="project" value="TreeGrafter"/>
</dbReference>
<keyword evidence="6" id="KW-0460">Magnesium</keyword>
<evidence type="ECO:0000313" key="10">
    <source>
        <dbReference type="EMBL" id="ATI42830.1"/>
    </source>
</evidence>
<organism evidence="10 11">
    <name type="scientific">Pacificitalea manganoxidans</name>
    <dbReference type="NCBI Taxonomy" id="1411902"/>
    <lineage>
        <taxon>Bacteria</taxon>
        <taxon>Pseudomonadati</taxon>
        <taxon>Pseudomonadota</taxon>
        <taxon>Alphaproteobacteria</taxon>
        <taxon>Rhodobacterales</taxon>
        <taxon>Paracoccaceae</taxon>
        <taxon>Pacificitalea</taxon>
    </lineage>
</organism>
<dbReference type="InterPro" id="IPR001926">
    <property type="entry name" value="TrpB-like_PALP"/>
</dbReference>
<evidence type="ECO:0000313" key="11">
    <source>
        <dbReference type="Proteomes" id="UP000219050"/>
    </source>
</evidence>
<comment type="cofactor">
    <cofactor evidence="3">
        <name>Mn(2+)</name>
        <dbReference type="ChEBI" id="CHEBI:29035"/>
    </cofactor>
</comment>
<dbReference type="InterPro" id="IPR036052">
    <property type="entry name" value="TrpB-like_PALP_sf"/>
</dbReference>
<dbReference type="PROSITE" id="PS00165">
    <property type="entry name" value="DEHYDRATASE_SER_THR"/>
    <property type="match status" value="1"/>
</dbReference>
<evidence type="ECO:0000256" key="3">
    <source>
        <dbReference type="ARBA" id="ARBA00001936"/>
    </source>
</evidence>
<comment type="cofactor">
    <cofactor evidence="4">
        <name>Mg(2+)</name>
        <dbReference type="ChEBI" id="CHEBI:18420"/>
    </cofactor>
</comment>
<evidence type="ECO:0000256" key="5">
    <source>
        <dbReference type="ARBA" id="ARBA00010869"/>
    </source>
</evidence>
<dbReference type="GO" id="GO:0005524">
    <property type="term" value="F:ATP binding"/>
    <property type="evidence" value="ECO:0007669"/>
    <property type="project" value="TreeGrafter"/>
</dbReference>
<dbReference type="Gene3D" id="3.40.50.1100">
    <property type="match status" value="2"/>
</dbReference>
<dbReference type="GO" id="GO:0030378">
    <property type="term" value="F:serine racemase activity"/>
    <property type="evidence" value="ECO:0007669"/>
    <property type="project" value="TreeGrafter"/>
</dbReference>
<dbReference type="GO" id="GO:0030170">
    <property type="term" value="F:pyridoxal phosphate binding"/>
    <property type="evidence" value="ECO:0007669"/>
    <property type="project" value="InterPro"/>
</dbReference>
<evidence type="ECO:0000256" key="8">
    <source>
        <dbReference type="ARBA" id="ARBA00023239"/>
    </source>
</evidence>
<keyword evidence="8 10" id="KW-0456">Lyase</keyword>
<keyword evidence="11" id="KW-1185">Reference proteome</keyword>
<dbReference type="SUPFAM" id="SSF53686">
    <property type="entry name" value="Tryptophan synthase beta subunit-like PLP-dependent enzymes"/>
    <property type="match status" value="1"/>
</dbReference>
<dbReference type="RefSeq" id="WP_097373842.1">
    <property type="nucleotide sequence ID" value="NZ_CP021404.1"/>
</dbReference>
<dbReference type="InterPro" id="IPR000634">
    <property type="entry name" value="Ser/Thr_deHydtase_PyrdxlP-BS"/>
</dbReference>
<accession>A0A291M1Q2</accession>
<dbReference type="OrthoDB" id="9811476at2"/>
<reference evidence="10 11" key="1">
    <citation type="submission" date="2017-05" db="EMBL/GenBank/DDBJ databases">
        <title>Comparative genomic and metabolic analysis of manganese-oxidizing mechanisms in Celeribater manganoxidans DY25T: its adaption to the environment of polymetallic nodule.</title>
        <authorList>
            <person name="Wang X."/>
        </authorList>
    </citation>
    <scope>NUCLEOTIDE SEQUENCE [LARGE SCALE GENOMIC DNA]</scope>
    <source>
        <strain evidence="10 11">DY25</strain>
    </source>
</reference>
<evidence type="ECO:0000259" key="9">
    <source>
        <dbReference type="Pfam" id="PF00291"/>
    </source>
</evidence>
<dbReference type="EMBL" id="CP021404">
    <property type="protein sequence ID" value="ATI42830.1"/>
    <property type="molecule type" value="Genomic_DNA"/>
</dbReference>
<keyword evidence="7" id="KW-0663">Pyridoxal phosphate</keyword>
<gene>
    <name evidence="10" type="ORF">CBW24_13020</name>
</gene>
<dbReference type="PANTHER" id="PTHR43050">
    <property type="entry name" value="SERINE / THREONINE RACEMASE FAMILY MEMBER"/>
    <property type="match status" value="1"/>
</dbReference>
<dbReference type="GO" id="GO:0000287">
    <property type="term" value="F:magnesium ion binding"/>
    <property type="evidence" value="ECO:0007669"/>
    <property type="project" value="TreeGrafter"/>
</dbReference>
<protein>
    <submittedName>
        <fullName evidence="10">Threonine ammonia-lyase</fullName>
    </submittedName>
</protein>
<evidence type="ECO:0000256" key="6">
    <source>
        <dbReference type="ARBA" id="ARBA00022842"/>
    </source>
</evidence>
<evidence type="ECO:0000256" key="1">
    <source>
        <dbReference type="ARBA" id="ARBA00001913"/>
    </source>
</evidence>
<evidence type="ECO:0000256" key="4">
    <source>
        <dbReference type="ARBA" id="ARBA00001946"/>
    </source>
</evidence>